<feature type="compositionally biased region" description="Basic and acidic residues" evidence="1">
    <location>
        <begin position="379"/>
        <end position="408"/>
    </location>
</feature>
<evidence type="ECO:0000256" key="3">
    <source>
        <dbReference type="SAM" id="SignalP"/>
    </source>
</evidence>
<organism evidence="4 5">
    <name type="scientific">Echria macrotheca</name>
    <dbReference type="NCBI Taxonomy" id="438768"/>
    <lineage>
        <taxon>Eukaryota</taxon>
        <taxon>Fungi</taxon>
        <taxon>Dikarya</taxon>
        <taxon>Ascomycota</taxon>
        <taxon>Pezizomycotina</taxon>
        <taxon>Sordariomycetes</taxon>
        <taxon>Sordariomycetidae</taxon>
        <taxon>Sordariales</taxon>
        <taxon>Schizotheciaceae</taxon>
        <taxon>Echria</taxon>
    </lineage>
</organism>
<dbReference type="EMBL" id="MU839830">
    <property type="protein sequence ID" value="KAK1757357.1"/>
    <property type="molecule type" value="Genomic_DNA"/>
</dbReference>
<feature type="region of interest" description="Disordered" evidence="1">
    <location>
        <begin position="314"/>
        <end position="408"/>
    </location>
</feature>
<name>A0AAJ0BI97_9PEZI</name>
<feature type="compositionally biased region" description="Basic and acidic residues" evidence="1">
    <location>
        <begin position="354"/>
        <end position="368"/>
    </location>
</feature>
<reference evidence="4" key="1">
    <citation type="submission" date="2023-06" db="EMBL/GenBank/DDBJ databases">
        <title>Genome-scale phylogeny and comparative genomics of the fungal order Sordariales.</title>
        <authorList>
            <consortium name="Lawrence Berkeley National Laboratory"/>
            <person name="Hensen N."/>
            <person name="Bonometti L."/>
            <person name="Westerberg I."/>
            <person name="Brannstrom I.O."/>
            <person name="Guillou S."/>
            <person name="Cros-Aarteil S."/>
            <person name="Calhoun S."/>
            <person name="Haridas S."/>
            <person name="Kuo A."/>
            <person name="Mondo S."/>
            <person name="Pangilinan J."/>
            <person name="Riley R."/>
            <person name="Labutti K."/>
            <person name="Andreopoulos B."/>
            <person name="Lipzen A."/>
            <person name="Chen C."/>
            <person name="Yanf M."/>
            <person name="Daum C."/>
            <person name="Ng V."/>
            <person name="Clum A."/>
            <person name="Steindorff A."/>
            <person name="Ohm R."/>
            <person name="Martin F."/>
            <person name="Silar P."/>
            <person name="Natvig D."/>
            <person name="Lalanne C."/>
            <person name="Gautier V."/>
            <person name="Ament-Velasquez S.L."/>
            <person name="Kruys A."/>
            <person name="Hutchinson M.I."/>
            <person name="Powell A.J."/>
            <person name="Barry K."/>
            <person name="Miller A.N."/>
            <person name="Grigoriev I.V."/>
            <person name="Debuchy R."/>
            <person name="Gladieux P."/>
            <person name="Thoren M.H."/>
            <person name="Johannesson H."/>
        </authorList>
    </citation>
    <scope>NUCLEOTIDE SEQUENCE</scope>
    <source>
        <strain evidence="4">PSN4</strain>
    </source>
</reference>
<accession>A0AAJ0BI97</accession>
<proteinExistence type="predicted"/>
<gene>
    <name evidence="4" type="ORF">QBC47DRAFT_375772</name>
</gene>
<evidence type="ECO:0000256" key="2">
    <source>
        <dbReference type="SAM" id="Phobius"/>
    </source>
</evidence>
<comment type="caution">
    <text evidence="4">The sequence shown here is derived from an EMBL/GenBank/DDBJ whole genome shotgun (WGS) entry which is preliminary data.</text>
</comment>
<feature type="compositionally biased region" description="Basic and acidic residues" evidence="1">
    <location>
        <begin position="324"/>
        <end position="336"/>
    </location>
</feature>
<dbReference type="Pfam" id="PF14610">
    <property type="entry name" value="Psg1"/>
    <property type="match status" value="1"/>
</dbReference>
<feature type="transmembrane region" description="Helical" evidence="2">
    <location>
        <begin position="245"/>
        <end position="268"/>
    </location>
</feature>
<keyword evidence="2" id="KW-1133">Transmembrane helix</keyword>
<evidence type="ECO:0000313" key="4">
    <source>
        <dbReference type="EMBL" id="KAK1757357.1"/>
    </source>
</evidence>
<keyword evidence="5" id="KW-1185">Reference proteome</keyword>
<evidence type="ECO:0000313" key="5">
    <source>
        <dbReference type="Proteomes" id="UP001239445"/>
    </source>
</evidence>
<evidence type="ECO:0000256" key="1">
    <source>
        <dbReference type="SAM" id="MobiDB-lite"/>
    </source>
</evidence>
<keyword evidence="2" id="KW-0472">Membrane</keyword>
<keyword evidence="2" id="KW-0812">Transmembrane</keyword>
<feature type="signal peptide" evidence="3">
    <location>
        <begin position="1"/>
        <end position="24"/>
    </location>
</feature>
<dbReference type="InterPro" id="IPR028000">
    <property type="entry name" value="Pma1"/>
</dbReference>
<dbReference type="Proteomes" id="UP001239445">
    <property type="component" value="Unassembled WGS sequence"/>
</dbReference>
<sequence length="408" mass="43428">MVPSGIALPAAAWLSLLLANTASAFPKHAHAAVVVPRQQTQTAANPTDAWVSVDPSGVPKTITPVLTTISGTPTIISGAPYEVTGTVFTQTRADAKITTSTGAAQPQATGSDGSGSFAACQNRDGDSAPFCEPKNNASIYPGATHYVTWDPAFFNTTNTTVRLVGFYNETDEAFSSDLMAAGWGFYQWQVKPDLYTSRHKSAVNITFRIAALPVGSSAKWFAGPTVLVGPSPTPLQPPTQLPSGAALYIALPTVLGFVAVMVVGTCWWNRHHRRIGLGNVMGRGRGGYGVGKSRRQRLFGKGNGKKEGIRLMEREVGGGDEQEEERRGRTTYRDEPSPAAVGGNGDAGGWTREIPGRVDDGLGRRDSDALGSLAGTPTQDRRFEFGRGGDKGGNAFRDELDRQAKERF</sequence>
<feature type="chain" id="PRO_5042503871" evidence="3">
    <location>
        <begin position="25"/>
        <end position="408"/>
    </location>
</feature>
<dbReference type="AlphaFoldDB" id="A0AAJ0BI97"/>
<protein>
    <submittedName>
        <fullName evidence="4">Uncharacterized protein</fullName>
    </submittedName>
</protein>
<keyword evidence="3" id="KW-0732">Signal</keyword>